<dbReference type="InterPro" id="IPR029068">
    <property type="entry name" value="Glyas_Bleomycin-R_OHBP_Dase"/>
</dbReference>
<sequence>MFGKLTVIKIFCTDLDTMVAFYRDRLGLKIREEYPGVSVVFDTGHDGELIIQKGDQPISLAFTQVDIPAAHSAVEDLRPTGVVPHKTGERFEISDPAGNNLIFVNA</sequence>
<dbReference type="Proteomes" id="UP001500403">
    <property type="component" value="Unassembled WGS sequence"/>
</dbReference>
<evidence type="ECO:0000313" key="3">
    <source>
        <dbReference type="Proteomes" id="UP001500403"/>
    </source>
</evidence>
<keyword evidence="3" id="KW-1185">Reference proteome</keyword>
<protein>
    <recommendedName>
        <fullName evidence="1">Glyoxalase/fosfomycin resistance/dioxygenase domain-containing protein</fullName>
    </recommendedName>
</protein>
<dbReference type="Gene3D" id="3.10.180.10">
    <property type="entry name" value="2,3-Dihydroxybiphenyl 1,2-Dioxygenase, domain 1"/>
    <property type="match status" value="1"/>
</dbReference>
<evidence type="ECO:0000259" key="1">
    <source>
        <dbReference type="Pfam" id="PF00903"/>
    </source>
</evidence>
<dbReference type="InterPro" id="IPR004360">
    <property type="entry name" value="Glyas_Fos-R_dOase_dom"/>
</dbReference>
<dbReference type="RefSeq" id="WP_344490945.1">
    <property type="nucleotide sequence ID" value="NZ_BAAAUD010000012.1"/>
</dbReference>
<reference evidence="3" key="1">
    <citation type="journal article" date="2019" name="Int. J. Syst. Evol. Microbiol.">
        <title>The Global Catalogue of Microorganisms (GCM) 10K type strain sequencing project: providing services to taxonomists for standard genome sequencing and annotation.</title>
        <authorList>
            <consortium name="The Broad Institute Genomics Platform"/>
            <consortium name="The Broad Institute Genome Sequencing Center for Infectious Disease"/>
            <person name="Wu L."/>
            <person name="Ma J."/>
        </authorList>
    </citation>
    <scope>NUCLEOTIDE SEQUENCE [LARGE SCALE GENOMIC DNA]</scope>
    <source>
        <strain evidence="3">JCM 9088</strain>
    </source>
</reference>
<feature type="domain" description="Glyoxalase/fosfomycin resistance/dioxygenase" evidence="1">
    <location>
        <begin position="7"/>
        <end position="81"/>
    </location>
</feature>
<comment type="caution">
    <text evidence="2">The sequence shown here is derived from an EMBL/GenBank/DDBJ whole genome shotgun (WGS) entry which is preliminary data.</text>
</comment>
<gene>
    <name evidence="2" type="ORF">GCM10010446_08970</name>
</gene>
<dbReference type="Pfam" id="PF00903">
    <property type="entry name" value="Glyoxalase"/>
    <property type="match status" value="1"/>
</dbReference>
<evidence type="ECO:0000313" key="2">
    <source>
        <dbReference type="EMBL" id="GAA2926770.1"/>
    </source>
</evidence>
<accession>A0ABP6JBV1</accession>
<dbReference type="SUPFAM" id="SSF54593">
    <property type="entry name" value="Glyoxalase/Bleomycin resistance protein/Dihydroxybiphenyl dioxygenase"/>
    <property type="match status" value="1"/>
</dbReference>
<dbReference type="CDD" id="cd06587">
    <property type="entry name" value="VOC"/>
    <property type="match status" value="1"/>
</dbReference>
<dbReference type="EMBL" id="BAAAUD010000012">
    <property type="protein sequence ID" value="GAA2926770.1"/>
    <property type="molecule type" value="Genomic_DNA"/>
</dbReference>
<name>A0ABP6JBV1_9ACTN</name>
<organism evidence="2 3">
    <name type="scientific">Streptomyces enissocaesilis</name>
    <dbReference type="NCBI Taxonomy" id="332589"/>
    <lineage>
        <taxon>Bacteria</taxon>
        <taxon>Bacillati</taxon>
        <taxon>Actinomycetota</taxon>
        <taxon>Actinomycetes</taxon>
        <taxon>Kitasatosporales</taxon>
        <taxon>Streptomycetaceae</taxon>
        <taxon>Streptomyces</taxon>
        <taxon>Streptomyces rochei group</taxon>
    </lineage>
</organism>
<proteinExistence type="predicted"/>